<feature type="region of interest" description="Disordered" evidence="1">
    <location>
        <begin position="17"/>
        <end position="40"/>
    </location>
</feature>
<keyword evidence="3" id="KW-1185">Reference proteome</keyword>
<dbReference type="AlphaFoldDB" id="A0A370TJG6"/>
<proteinExistence type="predicted"/>
<evidence type="ECO:0000313" key="3">
    <source>
        <dbReference type="Proteomes" id="UP000254866"/>
    </source>
</evidence>
<gene>
    <name evidence="2" type="ORF">BP5553_06282</name>
</gene>
<dbReference type="RefSeq" id="XP_031868326.1">
    <property type="nucleotide sequence ID" value="XM_032014905.1"/>
</dbReference>
<sequence>MDLDIKALDGKLNAVLDMPAKDPDHPVSRSASTSSLASTSSEALNYHSMLVHARESLTEEEQARRAEIEHLRQQLLDNDPERRVMREQREREEEAIKTLAMCAWVTCPAYESEASRLTIRRAAEDSSRNISGEGGTPIWAENDQRSLELQRQKEDYLQVARSLSIFLAGDEESECEGVLRYRLRNVKTLLRRYKSQWHKSNSRLRQDAHKRKQRVSQEMSSGGLPPLPIADISSVTLQLSLLVTNK</sequence>
<feature type="region of interest" description="Disordered" evidence="1">
    <location>
        <begin position="201"/>
        <end position="223"/>
    </location>
</feature>
<evidence type="ECO:0000313" key="2">
    <source>
        <dbReference type="EMBL" id="RDL35670.1"/>
    </source>
</evidence>
<dbReference type="EMBL" id="NPIC01000005">
    <property type="protein sequence ID" value="RDL35670.1"/>
    <property type="molecule type" value="Genomic_DNA"/>
</dbReference>
<dbReference type="OrthoDB" id="5338134at2759"/>
<name>A0A370TJG6_9HELO</name>
<evidence type="ECO:0000256" key="1">
    <source>
        <dbReference type="SAM" id="MobiDB-lite"/>
    </source>
</evidence>
<dbReference type="GeneID" id="43599131"/>
<feature type="compositionally biased region" description="Basic residues" evidence="1">
    <location>
        <begin position="201"/>
        <end position="214"/>
    </location>
</feature>
<comment type="caution">
    <text evidence="2">The sequence shown here is derived from an EMBL/GenBank/DDBJ whole genome shotgun (WGS) entry which is preliminary data.</text>
</comment>
<protein>
    <submittedName>
        <fullName evidence="2">Uncharacterized protein</fullName>
    </submittedName>
</protein>
<accession>A0A370TJG6</accession>
<organism evidence="2 3">
    <name type="scientific">Venustampulla echinocandica</name>
    <dbReference type="NCBI Taxonomy" id="2656787"/>
    <lineage>
        <taxon>Eukaryota</taxon>
        <taxon>Fungi</taxon>
        <taxon>Dikarya</taxon>
        <taxon>Ascomycota</taxon>
        <taxon>Pezizomycotina</taxon>
        <taxon>Leotiomycetes</taxon>
        <taxon>Helotiales</taxon>
        <taxon>Pleuroascaceae</taxon>
        <taxon>Venustampulla</taxon>
    </lineage>
</organism>
<reference evidence="2 3" key="1">
    <citation type="journal article" date="2018" name="IMA Fungus">
        <title>IMA Genome-F 9: Draft genome sequence of Annulohypoxylon stygium, Aspergillus mulundensis, Berkeleyomyces basicola (syn. Thielaviopsis basicola), Ceratocystis smalleyi, two Cercospora beticola strains, Coleophoma cylindrospora, Fusarium fracticaudum, Phialophora cf. hyalina, and Morchella septimelata.</title>
        <authorList>
            <person name="Wingfield B.D."/>
            <person name="Bills G.F."/>
            <person name="Dong Y."/>
            <person name="Huang W."/>
            <person name="Nel W.J."/>
            <person name="Swalarsk-Parry B.S."/>
            <person name="Vaghefi N."/>
            <person name="Wilken P.M."/>
            <person name="An Z."/>
            <person name="de Beer Z.W."/>
            <person name="De Vos L."/>
            <person name="Chen L."/>
            <person name="Duong T.A."/>
            <person name="Gao Y."/>
            <person name="Hammerbacher A."/>
            <person name="Kikkert J.R."/>
            <person name="Li Y."/>
            <person name="Li H."/>
            <person name="Li K."/>
            <person name="Li Q."/>
            <person name="Liu X."/>
            <person name="Ma X."/>
            <person name="Naidoo K."/>
            <person name="Pethybridge S.J."/>
            <person name="Sun J."/>
            <person name="Steenkamp E.T."/>
            <person name="van der Nest M.A."/>
            <person name="van Wyk S."/>
            <person name="Wingfield M.J."/>
            <person name="Xiong C."/>
            <person name="Yue Q."/>
            <person name="Zhang X."/>
        </authorList>
    </citation>
    <scope>NUCLEOTIDE SEQUENCE [LARGE SCALE GENOMIC DNA]</scope>
    <source>
        <strain evidence="2 3">BP 5553</strain>
    </source>
</reference>
<dbReference type="Proteomes" id="UP000254866">
    <property type="component" value="Unassembled WGS sequence"/>
</dbReference>
<feature type="compositionally biased region" description="Low complexity" evidence="1">
    <location>
        <begin position="28"/>
        <end position="40"/>
    </location>
</feature>